<dbReference type="Proteomes" id="UP001500359">
    <property type="component" value="Unassembled WGS sequence"/>
</dbReference>
<dbReference type="InterPro" id="IPR020958">
    <property type="entry name" value="DUF3686"/>
</dbReference>
<evidence type="ECO:0000256" key="1">
    <source>
        <dbReference type="SAM" id="Coils"/>
    </source>
</evidence>
<feature type="domain" description="DUF7902" evidence="4">
    <location>
        <begin position="602"/>
        <end position="685"/>
    </location>
</feature>
<feature type="domain" description="ATPase AAA-type core" evidence="2">
    <location>
        <begin position="1307"/>
        <end position="1383"/>
    </location>
</feature>
<dbReference type="RefSeq" id="WP_343861298.1">
    <property type="nucleotide sequence ID" value="NZ_BAAAFD010000009.1"/>
</dbReference>
<dbReference type="EMBL" id="BAAAFD010000009">
    <property type="protein sequence ID" value="GAA0858723.1"/>
    <property type="molecule type" value="Genomic_DNA"/>
</dbReference>
<dbReference type="InterPro" id="IPR057224">
    <property type="entry name" value="DUF7902"/>
</dbReference>
<keyword evidence="1" id="KW-0175">Coiled coil</keyword>
<keyword evidence="6" id="KW-1185">Reference proteome</keyword>
<feature type="coiled-coil region" evidence="1">
    <location>
        <begin position="508"/>
        <end position="535"/>
    </location>
</feature>
<dbReference type="Gene3D" id="3.40.50.300">
    <property type="entry name" value="P-loop containing nucleotide triphosphate hydrolases"/>
    <property type="match status" value="1"/>
</dbReference>
<protein>
    <submittedName>
        <fullName evidence="5">DNA repair ATPase</fullName>
    </submittedName>
</protein>
<gene>
    <name evidence="5" type="ORF">GCM10009114_29440</name>
</gene>
<sequence>MADAQEQVDNAVAQGGAYEVIRERLLAQATALKNHTDELNEARIAEFGQAQMTVLGRVRVRTEHNCIARDIVPVGRSLLFGYNVFIGLKKETKVSDVFSLYNLTSNDSDKTKFDLEPLPLAGSFLEDPQFVKEFQELYVYYKEARLSQLKVQNQTLFAVFQIGRKIQDVRVFQWRVNKDGSASYIDNRGERAIKHPPSHDFEWQTATREQHESGSHPHINILDEVFVETISGNLTVKVENNTEDGLGIYSEPVDDNTQSLADADVQYAKVGTLILLKVLPYREKHYRYLVFNTRTQKVNRIDAIGLACVSLPEDHGIIFPGGYYLENGETKSFPDQIDGLTFKRMIRSPNGEDVMFIFYEPESGLAGLYSYNLIRKALQNPIYAHGFSFFDNGIAVIFNAEDEATRIHPMQIWQTPFFSDEHAAKQPASDSFFSRIGNKELVRGISELTAVHRAATHANPNRNLYEDLIKSCRTLFDSYFWLNEPEAGGLSEQIKLITATAELVIDEFEKVEQIRKQAQKALSKAQTKQQEVLANIQIGDWLSPEQYVQCLTELRQQRGHLISLQEQRYIDLEAIQLMDKEVTEQFENVSSATVEFLSSDSALQPYHDKIVTLENTLSQVSLVVDIKPLIEELDSLSLGLDLLTEILNGLKVDDATVRTQILDDISEIYSKLNQVKAQAKNRHKQLGSGEATAEFAAQFRLFSQSINSALAMADTPDKADEQLSRLMIQLEELESKFSDYDQFLDDIMGKREELHSAFESRKQGLLEEQQRKTQNIFSAAQRIIKGIIRRAKTFSDLDQLNTYFASDPMVLKVGELVGQLQQINDPLKADDLEAQLKAAKEQGIRSLRDKQDIFEDGGAIIKLGKHKFSVNTQALDLTLLPRDDGLYRHLVGTDFFEAINDPQLLELKSYWQQSLVSENDQVSRVEYLAAVIINDAQQQKNDLSLPSLYSIVDDRKALSALVKGYVTERYQEGYEKGVHDHDTVILLQAILPIHQKAGLLRFAPLHRALAMLFYSFAPKAKQPAQQKVWKSHAISAQLLANAMHSRAGFSQLLTNLQRDIGDFITLAGLQFDTNDITQAADYLAQELAQSRFSFSISKAAKTLSTDLQKQLETLGHGKDFQTAMAQFSNMFEHNDDGLTAKKLPGLNEQWQLANAWLLALVQHNSSAGSVSAEHYVPEAAALAICQEKVEFRETSVELRAQVSELISDHNRIDNGSMDLSLDEYMQRLSHYQFHHVSQFNQYHQLRQHYMQQSKSELQLDAYTAKPLSSFVRNKLIDEVYLPLIGDNLAKQMGTVGDNKRTDLMGLLLLISPPGYGKTTLMEYVADRLGLIFMKINCPSLGHDVTSLDPQNAPNATAKQELEKLNLSLEMGNNVMLYLDDIQHTHPEFLQKFISLCDGTRRIEGVYKGQSKTYDMRGKKFAVVMAGNPYTESGDVFKVPDMLANRADIYNLGDVLGGKEYQFALSYIENSLTSNPVLAPLALRDMQDTYKLIDMAKGKEVAATDLNHQYSGAEINEITSVLKHLFTIQDVILKVNLQYIESAATAEDYRTEPPFKLQGSYRNMNKMAEKVSAIMNHAELMQLIGDHYTGEAQTLTSGAEENLLKLAQLRGTMDEAQQARWQQICSTYSSKKRIETDGDPTQQAVNQLALMAQSLEAIKVDVQQSDTSDLIRPINRVAAAMHLLSKAWSGTDDKEK</sequence>
<dbReference type="InterPro" id="IPR003959">
    <property type="entry name" value="ATPase_AAA_core"/>
</dbReference>
<evidence type="ECO:0000259" key="3">
    <source>
        <dbReference type="Pfam" id="PF12458"/>
    </source>
</evidence>
<comment type="caution">
    <text evidence="5">The sequence shown here is derived from an EMBL/GenBank/DDBJ whole genome shotgun (WGS) entry which is preliminary data.</text>
</comment>
<proteinExistence type="predicted"/>
<feature type="domain" description="DUF3686" evidence="3">
    <location>
        <begin position="32"/>
        <end position="480"/>
    </location>
</feature>
<organism evidence="5 6">
    <name type="scientific">Aliiglaciecola litoralis</name>
    <dbReference type="NCBI Taxonomy" id="582857"/>
    <lineage>
        <taxon>Bacteria</taxon>
        <taxon>Pseudomonadati</taxon>
        <taxon>Pseudomonadota</taxon>
        <taxon>Gammaproteobacteria</taxon>
        <taxon>Alteromonadales</taxon>
        <taxon>Alteromonadaceae</taxon>
        <taxon>Aliiglaciecola</taxon>
    </lineage>
</organism>
<dbReference type="Pfam" id="PF00004">
    <property type="entry name" value="AAA"/>
    <property type="match status" value="1"/>
</dbReference>
<evidence type="ECO:0000313" key="5">
    <source>
        <dbReference type="EMBL" id="GAA0858723.1"/>
    </source>
</evidence>
<dbReference type="InterPro" id="IPR027417">
    <property type="entry name" value="P-loop_NTPase"/>
</dbReference>
<dbReference type="SUPFAM" id="SSF52540">
    <property type="entry name" value="P-loop containing nucleoside triphosphate hydrolases"/>
    <property type="match status" value="1"/>
</dbReference>
<evidence type="ECO:0000313" key="6">
    <source>
        <dbReference type="Proteomes" id="UP001500359"/>
    </source>
</evidence>
<evidence type="ECO:0000259" key="4">
    <source>
        <dbReference type="Pfam" id="PF25472"/>
    </source>
</evidence>
<evidence type="ECO:0000259" key="2">
    <source>
        <dbReference type="Pfam" id="PF00004"/>
    </source>
</evidence>
<accession>A0ABP3WZF8</accession>
<reference evidence="6" key="1">
    <citation type="journal article" date="2019" name="Int. J. Syst. Evol. Microbiol.">
        <title>The Global Catalogue of Microorganisms (GCM) 10K type strain sequencing project: providing services to taxonomists for standard genome sequencing and annotation.</title>
        <authorList>
            <consortium name="The Broad Institute Genomics Platform"/>
            <consortium name="The Broad Institute Genome Sequencing Center for Infectious Disease"/>
            <person name="Wu L."/>
            <person name="Ma J."/>
        </authorList>
    </citation>
    <scope>NUCLEOTIDE SEQUENCE [LARGE SCALE GENOMIC DNA]</scope>
    <source>
        <strain evidence="6">JCM 15896</strain>
    </source>
</reference>
<dbReference type="Pfam" id="PF25472">
    <property type="entry name" value="DUF7902"/>
    <property type="match status" value="1"/>
</dbReference>
<dbReference type="Pfam" id="PF12458">
    <property type="entry name" value="DUF3686"/>
    <property type="match status" value="1"/>
</dbReference>
<name>A0ABP3WZF8_9ALTE</name>